<feature type="transmembrane region" description="Helical" evidence="2">
    <location>
        <begin position="37"/>
        <end position="61"/>
    </location>
</feature>
<keyword evidence="2" id="KW-1133">Transmembrane helix</keyword>
<feature type="coiled-coil region" evidence="1">
    <location>
        <begin position="6"/>
        <end position="33"/>
    </location>
</feature>
<dbReference type="RefSeq" id="WP_063626016.1">
    <property type="nucleotide sequence ID" value="NZ_LVLH01000022.1"/>
</dbReference>
<dbReference type="OrthoDB" id="401350at2"/>
<keyword evidence="2" id="KW-0472">Membrane</keyword>
<accession>A0A168RJA1</accession>
<keyword evidence="4" id="KW-1185">Reference proteome</keyword>
<sequence>MQKNFNEFKKENLDKLNEYIQKSVEEKRKETNKKGKILYYGLLTLFIIVILSAIAVLFVYSQAAYQNKSNVKLVQWLLYTVVIIFILFTIMTWSYKYLFIKKNTSNYQLLKPEDIYPELYKLANLNYVEEKENILNWAAESLENSILAQNEELTLATTTELINSENDNQDKWIIQNIIAQDQSKSYSKLFFEADIKSKQFKNSYQYGYSFPQNSVFGPVENADVLLCKKCNLVSTGKVSSVNTIRNIYEFAKEYDLLDREFGFVIQKETNKIYAWITLDRLLFEEQIDKEYAENILRDIFLIGNIQDIIMSLD</sequence>
<reference evidence="3 4" key="1">
    <citation type="submission" date="2016-03" db="EMBL/GenBank/DDBJ databases">
        <title>Genome sequence of Mycoplasma gallinarum strain Mgn_IPT.</title>
        <authorList>
            <person name="Yacoub E."/>
            <person name="Sirand-Pugnet P."/>
            <person name="Barre A."/>
            <person name="Maurier F."/>
            <person name="Blanchard A."/>
            <person name="Ben Abdelmoumen B.M."/>
        </authorList>
    </citation>
    <scope>NUCLEOTIDE SEQUENCE [LARGE SCALE GENOMIC DNA]</scope>
    <source>
        <strain evidence="3 4">Mgn_IPT</strain>
    </source>
</reference>
<evidence type="ECO:0000313" key="4">
    <source>
        <dbReference type="Proteomes" id="UP000076983"/>
    </source>
</evidence>
<dbReference type="EMBL" id="LVLH01000022">
    <property type="protein sequence ID" value="OAB49037.1"/>
    <property type="molecule type" value="Genomic_DNA"/>
</dbReference>
<evidence type="ECO:0008006" key="5">
    <source>
        <dbReference type="Google" id="ProtNLM"/>
    </source>
</evidence>
<evidence type="ECO:0000256" key="2">
    <source>
        <dbReference type="SAM" id="Phobius"/>
    </source>
</evidence>
<keyword evidence="1" id="KW-0175">Coiled coil</keyword>
<evidence type="ECO:0000256" key="1">
    <source>
        <dbReference type="SAM" id="Coils"/>
    </source>
</evidence>
<dbReference type="PATRIC" id="fig|29557.3.peg.189"/>
<evidence type="ECO:0000313" key="3">
    <source>
        <dbReference type="EMBL" id="OAB49037.1"/>
    </source>
</evidence>
<dbReference type="AlphaFoldDB" id="A0A168RJA1"/>
<organism evidence="3 4">
    <name type="scientific">Mycoplasmopsis gallinarum</name>
    <dbReference type="NCBI Taxonomy" id="29557"/>
    <lineage>
        <taxon>Bacteria</taxon>
        <taxon>Bacillati</taxon>
        <taxon>Mycoplasmatota</taxon>
        <taxon>Mycoplasmoidales</taxon>
        <taxon>Metamycoplasmataceae</taxon>
        <taxon>Mycoplasmopsis</taxon>
    </lineage>
</organism>
<keyword evidence="2" id="KW-0812">Transmembrane</keyword>
<feature type="transmembrane region" description="Helical" evidence="2">
    <location>
        <begin position="73"/>
        <end position="95"/>
    </location>
</feature>
<dbReference type="Proteomes" id="UP000076983">
    <property type="component" value="Unassembled WGS sequence"/>
</dbReference>
<name>A0A168RJA1_9BACT</name>
<gene>
    <name evidence="3" type="ORF">MGALLINA_02060</name>
</gene>
<comment type="caution">
    <text evidence="3">The sequence shown here is derived from an EMBL/GenBank/DDBJ whole genome shotgun (WGS) entry which is preliminary data.</text>
</comment>
<proteinExistence type="predicted"/>
<protein>
    <recommendedName>
        <fullName evidence="5">DUF3137 domain-containing protein</fullName>
    </recommendedName>
</protein>